<name>A0AAN8SUT6_SOLBU</name>
<comment type="caution">
    <text evidence="2">The sequence shown here is derived from an EMBL/GenBank/DDBJ whole genome shotgun (WGS) entry which is preliminary data.</text>
</comment>
<gene>
    <name evidence="2" type="ORF">RDI58_026845</name>
</gene>
<protein>
    <submittedName>
        <fullName evidence="2">Uncharacterized protein</fullName>
    </submittedName>
</protein>
<accession>A0AAN8SUT6</accession>
<dbReference type="Proteomes" id="UP001371456">
    <property type="component" value="Unassembled WGS sequence"/>
</dbReference>
<organism evidence="2 3">
    <name type="scientific">Solanum bulbocastanum</name>
    <name type="common">Wild potato</name>
    <dbReference type="NCBI Taxonomy" id="147425"/>
    <lineage>
        <taxon>Eukaryota</taxon>
        <taxon>Viridiplantae</taxon>
        <taxon>Streptophyta</taxon>
        <taxon>Embryophyta</taxon>
        <taxon>Tracheophyta</taxon>
        <taxon>Spermatophyta</taxon>
        <taxon>Magnoliopsida</taxon>
        <taxon>eudicotyledons</taxon>
        <taxon>Gunneridae</taxon>
        <taxon>Pentapetalae</taxon>
        <taxon>asterids</taxon>
        <taxon>lamiids</taxon>
        <taxon>Solanales</taxon>
        <taxon>Solanaceae</taxon>
        <taxon>Solanoideae</taxon>
        <taxon>Solaneae</taxon>
        <taxon>Solanum</taxon>
    </lineage>
</organism>
<evidence type="ECO:0000313" key="2">
    <source>
        <dbReference type="EMBL" id="KAK6775844.1"/>
    </source>
</evidence>
<dbReference type="EMBL" id="JBANQN010000011">
    <property type="protein sequence ID" value="KAK6775844.1"/>
    <property type="molecule type" value="Genomic_DNA"/>
</dbReference>
<evidence type="ECO:0000256" key="1">
    <source>
        <dbReference type="SAM" id="MobiDB-lite"/>
    </source>
</evidence>
<dbReference type="AlphaFoldDB" id="A0AAN8SUT6"/>
<feature type="region of interest" description="Disordered" evidence="1">
    <location>
        <begin position="30"/>
        <end position="54"/>
    </location>
</feature>
<reference evidence="2 3" key="1">
    <citation type="submission" date="2024-02" db="EMBL/GenBank/DDBJ databases">
        <title>de novo genome assembly of Solanum bulbocastanum strain 11H21.</title>
        <authorList>
            <person name="Hosaka A.J."/>
        </authorList>
    </citation>
    <scope>NUCLEOTIDE SEQUENCE [LARGE SCALE GENOMIC DNA]</scope>
    <source>
        <tissue evidence="2">Young leaves</tissue>
    </source>
</reference>
<proteinExistence type="predicted"/>
<keyword evidence="3" id="KW-1185">Reference proteome</keyword>
<sequence>MIDIAADGSRFILRINVVARSPIEPTYSFNGNNSIQNENLGDQPNESFCDQSNDNLCDDSMNRHDHSTDVEDLPIEAEDFEHFEEV</sequence>
<evidence type="ECO:0000313" key="3">
    <source>
        <dbReference type="Proteomes" id="UP001371456"/>
    </source>
</evidence>